<name>A0A1Z4BMN2_9FLAO</name>
<dbReference type="GO" id="GO:0009279">
    <property type="term" value="C:cell outer membrane"/>
    <property type="evidence" value="ECO:0007669"/>
    <property type="project" value="UniProtKB-SubCell"/>
</dbReference>
<gene>
    <name evidence="10" type="ORF">CBG49_05110</name>
</gene>
<evidence type="ECO:0000256" key="4">
    <source>
        <dbReference type="ARBA" id="ARBA00022692"/>
    </source>
</evidence>
<dbReference type="InterPro" id="IPR023996">
    <property type="entry name" value="TonB-dep_OMP_SusC/RagA"/>
</dbReference>
<dbReference type="NCBIfam" id="TIGR04057">
    <property type="entry name" value="SusC_RagA_signa"/>
    <property type="match status" value="1"/>
</dbReference>
<evidence type="ECO:0000256" key="5">
    <source>
        <dbReference type="ARBA" id="ARBA00023136"/>
    </source>
</evidence>
<dbReference type="EMBL" id="CP022022">
    <property type="protein sequence ID" value="ASF42503.1"/>
    <property type="molecule type" value="Genomic_DNA"/>
</dbReference>
<evidence type="ECO:0000259" key="9">
    <source>
        <dbReference type="Pfam" id="PF07715"/>
    </source>
</evidence>
<keyword evidence="3 7" id="KW-1134">Transmembrane beta strand</keyword>
<dbReference type="Gene3D" id="2.60.40.1120">
    <property type="entry name" value="Carboxypeptidase-like, regulatory domain"/>
    <property type="match status" value="1"/>
</dbReference>
<keyword evidence="11" id="KW-1185">Reference proteome</keyword>
<dbReference type="NCBIfam" id="TIGR04056">
    <property type="entry name" value="OMP_RagA_SusC"/>
    <property type="match status" value="1"/>
</dbReference>
<dbReference type="PROSITE" id="PS52016">
    <property type="entry name" value="TONB_DEPENDENT_REC_3"/>
    <property type="match status" value="1"/>
</dbReference>
<keyword evidence="8" id="KW-0732">Signal</keyword>
<feature type="domain" description="TonB-dependent receptor plug" evidence="9">
    <location>
        <begin position="119"/>
        <end position="243"/>
    </location>
</feature>
<sequence length="1013" mass="112217">MKVKISMLIFVFALFSGALMAQTKVTGTVTGGDGMPLPSVSVVIKGTTRGVSTDFDGKYEIQANANETLEFISLGYATQQKKVTQAKGHLTLNIVMQEEALQLGGVVVTALGIKRQEKALSYNVQQVKAEELTKVKDANFVNTLNGKVAGVDIQRSSAGVGGATKVVMRGAKSISGDNNVLYVVDGVPIGNQSDRSGDGTSFGSGRASGEGIADFNSEDIESINVLTGPSAAALYGAAAANGVILINTKKGQEGKMKLNVSSSVELTNPLIMPEFQNTYGNKAGDYNSWGDKLSTPTSYDPKDFFKTGLTLNNAVNLSVGNKNNQTFASASHIQSDGIVPNSAYHRYNMTIRNTSSFLNDKLELDLSASYIRQYERNMVSYGTYFNPIVGAYLYPRGNDFEQEKYFERYDVGAGYAKQYWSVGGFGADIQNPYWIAYRNIRPLAKDRYMFSGQLKYNILKNLNVATRFRIDNTYTEKEDKRYAGTILTYAKEKGFYSYAQETFRQKYVDIMLNYNATFKEDYSLSANVGSSFEDYDTKGRGYGGQLLRLANKFTYNNIDPNNSVPIETGGDSRKRNIAVFASAELGWKSLVYLTLTGRTDWPSQLVNTKEEAIFYPSVGLSGVLTELLSSEQRQKLYPVLSFAKIRGSYTEVGSPIAYTGLTKGTETRELVGGIPQAYKYYPLPDFKAERTRSYEIGLNTKWLKNTLSFDVTVYHSNTYNQLLKRELSKTSGYDYMFLQAGNIQNRGIEMTLGYNKEFEKGFNFATHITASANRNKIIELGSKVQNPLNPAETLDFSEIQVGRFRLREGGDIGDVYDNKRIKRDANGLVDYGSGTLLTENTEPYKLGSVNPDWTLGWSGNVGYKNLSLSFLFKARLGGIVISETQKWLDRYGVSKATADARDLGYVQMGNFKVKPETYYRAISDPGMNSYYVYSATNVRLQEVALTYSFSKEQLGKSLSNLSISLIGNNLWMIYNKAPYDPELTATTGITGQGYDNWMLPSLRGYGVSVKFGF</sequence>
<dbReference type="Gene3D" id="2.170.130.10">
    <property type="entry name" value="TonB-dependent receptor, plug domain"/>
    <property type="match status" value="1"/>
</dbReference>
<dbReference type="SUPFAM" id="SSF56935">
    <property type="entry name" value="Porins"/>
    <property type="match status" value="1"/>
</dbReference>
<evidence type="ECO:0000256" key="8">
    <source>
        <dbReference type="SAM" id="SignalP"/>
    </source>
</evidence>
<dbReference type="AlphaFoldDB" id="A0A1Z4BMN2"/>
<proteinExistence type="inferred from homology"/>
<reference evidence="11" key="1">
    <citation type="submission" date="2017-06" db="EMBL/GenBank/DDBJ databases">
        <title>Complete genome sequence of Capnocytophaga sp. KCOM 1579 (=ChDC OS43) isolated from a human refractory periapical abscess lesion.</title>
        <authorList>
            <person name="Kook J.-K."/>
            <person name="Park S.-N."/>
            <person name="Lim Y.K."/>
            <person name="Roh H."/>
        </authorList>
    </citation>
    <scope>NUCLEOTIDE SEQUENCE [LARGE SCALE GENOMIC DNA]</scope>
    <source>
        <strain evidence="11">ChDC OS43</strain>
    </source>
</reference>
<evidence type="ECO:0000256" key="6">
    <source>
        <dbReference type="ARBA" id="ARBA00023237"/>
    </source>
</evidence>
<comment type="subcellular location">
    <subcellularLocation>
        <location evidence="1 7">Cell outer membrane</location>
        <topology evidence="1 7">Multi-pass membrane protein</topology>
    </subcellularLocation>
</comment>
<evidence type="ECO:0000256" key="3">
    <source>
        <dbReference type="ARBA" id="ARBA00022452"/>
    </source>
</evidence>
<dbReference type="KEGG" id="capn:CBG49_05110"/>
<dbReference type="InterPro" id="IPR023997">
    <property type="entry name" value="TonB-dep_OMP_SusC/RagA_CS"/>
</dbReference>
<feature type="chain" id="PRO_5012667303" evidence="8">
    <location>
        <begin position="22"/>
        <end position="1013"/>
    </location>
</feature>
<dbReference type="InterPro" id="IPR037066">
    <property type="entry name" value="Plug_dom_sf"/>
</dbReference>
<keyword evidence="5 7" id="KW-0472">Membrane</keyword>
<accession>A0A1Z4BMN2</accession>
<evidence type="ECO:0000313" key="11">
    <source>
        <dbReference type="Proteomes" id="UP000197007"/>
    </source>
</evidence>
<comment type="similarity">
    <text evidence="7">Belongs to the TonB-dependent receptor family.</text>
</comment>
<dbReference type="InterPro" id="IPR008969">
    <property type="entry name" value="CarboxyPept-like_regulatory"/>
</dbReference>
<evidence type="ECO:0000256" key="7">
    <source>
        <dbReference type="PROSITE-ProRule" id="PRU01360"/>
    </source>
</evidence>
<feature type="signal peptide" evidence="8">
    <location>
        <begin position="1"/>
        <end position="21"/>
    </location>
</feature>
<dbReference type="SUPFAM" id="SSF49464">
    <property type="entry name" value="Carboxypeptidase regulatory domain-like"/>
    <property type="match status" value="1"/>
</dbReference>
<keyword evidence="4 7" id="KW-0812">Transmembrane</keyword>
<dbReference type="Pfam" id="PF07715">
    <property type="entry name" value="Plug"/>
    <property type="match status" value="1"/>
</dbReference>
<dbReference type="Pfam" id="PF13715">
    <property type="entry name" value="CarbopepD_reg_2"/>
    <property type="match status" value="1"/>
</dbReference>
<dbReference type="InterPro" id="IPR036942">
    <property type="entry name" value="Beta-barrel_TonB_sf"/>
</dbReference>
<evidence type="ECO:0000256" key="2">
    <source>
        <dbReference type="ARBA" id="ARBA00022448"/>
    </source>
</evidence>
<dbReference type="Gene3D" id="2.40.170.20">
    <property type="entry name" value="TonB-dependent receptor, beta-barrel domain"/>
    <property type="match status" value="1"/>
</dbReference>
<keyword evidence="2 7" id="KW-0813">Transport</keyword>
<dbReference type="InterPro" id="IPR039426">
    <property type="entry name" value="TonB-dep_rcpt-like"/>
</dbReference>
<evidence type="ECO:0000313" key="10">
    <source>
        <dbReference type="EMBL" id="ASF42503.1"/>
    </source>
</evidence>
<evidence type="ECO:0000256" key="1">
    <source>
        <dbReference type="ARBA" id="ARBA00004571"/>
    </source>
</evidence>
<dbReference type="RefSeq" id="WP_088593645.1">
    <property type="nucleotide sequence ID" value="NZ_CP022022.1"/>
</dbReference>
<dbReference type="Proteomes" id="UP000197007">
    <property type="component" value="Chromosome"/>
</dbReference>
<organism evidence="10 11">
    <name type="scientific">Capnocytophaga endodontalis</name>
    <dbReference type="NCBI Taxonomy" id="2708117"/>
    <lineage>
        <taxon>Bacteria</taxon>
        <taxon>Pseudomonadati</taxon>
        <taxon>Bacteroidota</taxon>
        <taxon>Flavobacteriia</taxon>
        <taxon>Flavobacteriales</taxon>
        <taxon>Flavobacteriaceae</taxon>
        <taxon>Capnocytophaga</taxon>
    </lineage>
</organism>
<keyword evidence="6 7" id="KW-0998">Cell outer membrane</keyword>
<dbReference type="InterPro" id="IPR012910">
    <property type="entry name" value="Plug_dom"/>
</dbReference>
<protein>
    <submittedName>
        <fullName evidence="10">SusC/RagA family protein</fullName>
    </submittedName>
</protein>